<sequence>MPAAPPTRPAISAAATIPPLTRLLLGGGGAGAVCWKAGPAGVVPGPCWEASWLWGAGVSSGLMRLTVPADAENKLWIPCRIPPQVGVVVPDSHRLRSAPATSEFLTR</sequence>
<organism evidence="1 2">
    <name type="scientific">Saccharopolyspora erythraea</name>
    <name type="common">Streptomyces erythraeus</name>
    <dbReference type="NCBI Taxonomy" id="1836"/>
    <lineage>
        <taxon>Bacteria</taxon>
        <taxon>Bacillati</taxon>
        <taxon>Actinomycetota</taxon>
        <taxon>Actinomycetes</taxon>
        <taxon>Pseudonocardiales</taxon>
        <taxon>Pseudonocardiaceae</taxon>
        <taxon>Saccharopolyspora</taxon>
    </lineage>
</organism>
<reference evidence="2" key="1">
    <citation type="journal article" date="2019" name="Int. J. Syst. Evol. Microbiol.">
        <title>The Global Catalogue of Microorganisms (GCM) 10K type strain sequencing project: providing services to taxonomists for standard genome sequencing and annotation.</title>
        <authorList>
            <consortium name="The Broad Institute Genomics Platform"/>
            <consortium name="The Broad Institute Genome Sequencing Center for Infectious Disease"/>
            <person name="Wu L."/>
            <person name="Ma J."/>
        </authorList>
    </citation>
    <scope>NUCLEOTIDE SEQUENCE [LARGE SCALE GENOMIC DNA]</scope>
    <source>
        <strain evidence="2">JCM 10303</strain>
    </source>
</reference>
<proteinExistence type="predicted"/>
<evidence type="ECO:0000313" key="2">
    <source>
        <dbReference type="Proteomes" id="UP001500729"/>
    </source>
</evidence>
<dbReference type="EMBL" id="BAAAGS010000018">
    <property type="protein sequence ID" value="GAA0529322.1"/>
    <property type="molecule type" value="Genomic_DNA"/>
</dbReference>
<protein>
    <recommendedName>
        <fullName evidence="3">Secreted protein</fullName>
    </recommendedName>
</protein>
<comment type="caution">
    <text evidence="1">The sequence shown here is derived from an EMBL/GenBank/DDBJ whole genome shotgun (WGS) entry which is preliminary data.</text>
</comment>
<accession>A0ABP3MW23</accession>
<evidence type="ECO:0008006" key="3">
    <source>
        <dbReference type="Google" id="ProtNLM"/>
    </source>
</evidence>
<evidence type="ECO:0000313" key="1">
    <source>
        <dbReference type="EMBL" id="GAA0529322.1"/>
    </source>
</evidence>
<dbReference type="Proteomes" id="UP001500729">
    <property type="component" value="Unassembled WGS sequence"/>
</dbReference>
<gene>
    <name evidence="1" type="ORF">GCM10009533_30690</name>
</gene>
<name>A0ABP3MW23_SACER</name>
<keyword evidence="2" id="KW-1185">Reference proteome</keyword>